<reference evidence="1 2" key="1">
    <citation type="submission" date="2014-03" db="EMBL/GenBank/DDBJ databases">
        <title>Bradyrhizobium valentinum sp. nov., isolated from effective nodules of Lupinus mariae-josephae, a lupine endemic of basic-lime soils in Eastern Spain.</title>
        <authorList>
            <person name="Duran D."/>
            <person name="Rey L."/>
            <person name="Navarro A."/>
            <person name="Busquets A."/>
            <person name="Imperial J."/>
            <person name="Ruiz-Argueso T."/>
        </authorList>
    </citation>
    <scope>NUCLEOTIDE SEQUENCE [LARGE SCALE GENOMIC DNA]</scope>
    <source>
        <strain evidence="1 2">PAC68</strain>
    </source>
</reference>
<dbReference type="RefSeq" id="WP_057834831.1">
    <property type="nucleotide sequence ID" value="NZ_LLXZ01000051.1"/>
</dbReference>
<dbReference type="Proteomes" id="UP000050863">
    <property type="component" value="Unassembled WGS sequence"/>
</dbReference>
<comment type="caution">
    <text evidence="1">The sequence shown here is derived from an EMBL/GenBank/DDBJ whole genome shotgun (WGS) entry which is preliminary data.</text>
</comment>
<dbReference type="EMBL" id="LLXZ01000051">
    <property type="protein sequence ID" value="KRR11000.1"/>
    <property type="molecule type" value="Genomic_DNA"/>
</dbReference>
<accession>A0A0R3LSI8</accession>
<protein>
    <submittedName>
        <fullName evidence="1">Uncharacterized protein</fullName>
    </submittedName>
</protein>
<evidence type="ECO:0000313" key="2">
    <source>
        <dbReference type="Proteomes" id="UP000050863"/>
    </source>
</evidence>
<dbReference type="AlphaFoldDB" id="A0A0R3LSI8"/>
<name>A0A0R3LSI8_9BRAD</name>
<sequence>MKDYQTHLEKLRKDAAECALVRDLATDKAKRDMFDRLARHLEQLADEVERVMKARKTGSM</sequence>
<proteinExistence type="predicted"/>
<organism evidence="1 2">
    <name type="scientific">Bradyrhizobium jicamae</name>
    <dbReference type="NCBI Taxonomy" id="280332"/>
    <lineage>
        <taxon>Bacteria</taxon>
        <taxon>Pseudomonadati</taxon>
        <taxon>Pseudomonadota</taxon>
        <taxon>Alphaproteobacteria</taxon>
        <taxon>Hyphomicrobiales</taxon>
        <taxon>Nitrobacteraceae</taxon>
        <taxon>Bradyrhizobium</taxon>
    </lineage>
</organism>
<gene>
    <name evidence="1" type="ORF">CQ12_36875</name>
</gene>
<dbReference type="OrthoDB" id="8255879at2"/>
<evidence type="ECO:0000313" key="1">
    <source>
        <dbReference type="EMBL" id="KRR11000.1"/>
    </source>
</evidence>
<keyword evidence="2" id="KW-1185">Reference proteome</keyword>